<dbReference type="PRINTS" id="PR00411">
    <property type="entry name" value="PNDRDTASEI"/>
</dbReference>
<dbReference type="STRING" id="1664694.A0A0N0NRD0"/>
<dbReference type="InterPro" id="IPR023753">
    <property type="entry name" value="FAD/NAD-binding_dom"/>
</dbReference>
<dbReference type="AlphaFoldDB" id="A0A0N0NRD0"/>
<dbReference type="Gene3D" id="3.50.50.100">
    <property type="match status" value="1"/>
</dbReference>
<keyword evidence="7" id="KW-1185">Reference proteome</keyword>
<keyword evidence="2" id="KW-0285">Flavoprotein</keyword>
<dbReference type="SUPFAM" id="SSF51905">
    <property type="entry name" value="FAD/NAD(P)-binding domain"/>
    <property type="match status" value="1"/>
</dbReference>
<dbReference type="GO" id="GO:0005737">
    <property type="term" value="C:cytoplasm"/>
    <property type="evidence" value="ECO:0007669"/>
    <property type="project" value="TreeGrafter"/>
</dbReference>
<dbReference type="GO" id="GO:0050660">
    <property type="term" value="F:flavin adenine dinucleotide binding"/>
    <property type="evidence" value="ECO:0007669"/>
    <property type="project" value="TreeGrafter"/>
</dbReference>
<dbReference type="RefSeq" id="XP_018004652.1">
    <property type="nucleotide sequence ID" value="XM_018148726.1"/>
</dbReference>
<feature type="domain" description="FAD/NAD(P)-binding" evidence="5">
    <location>
        <begin position="8"/>
        <end position="324"/>
    </location>
</feature>
<dbReference type="VEuPathDB" id="FungiDB:AB675_8291"/>
<dbReference type="Proteomes" id="UP000038010">
    <property type="component" value="Unassembled WGS sequence"/>
</dbReference>
<comment type="caution">
    <text evidence="6">The sequence shown here is derived from an EMBL/GenBank/DDBJ whole genome shotgun (WGS) entry which is preliminary data.</text>
</comment>
<accession>A0A0N0NRD0</accession>
<protein>
    <submittedName>
        <fullName evidence="6">NADH dehydrogenase</fullName>
    </submittedName>
</protein>
<dbReference type="Pfam" id="PF07992">
    <property type="entry name" value="Pyr_redox_2"/>
    <property type="match status" value="1"/>
</dbReference>
<evidence type="ECO:0000256" key="4">
    <source>
        <dbReference type="ARBA" id="ARBA00023002"/>
    </source>
</evidence>
<dbReference type="PANTHER" id="PTHR43735">
    <property type="entry name" value="APOPTOSIS-INDUCING FACTOR 1"/>
    <property type="match status" value="1"/>
</dbReference>
<reference evidence="6 7" key="1">
    <citation type="submission" date="2015-06" db="EMBL/GenBank/DDBJ databases">
        <title>Draft genome of the ant-associated black yeast Phialophora attae CBS 131958.</title>
        <authorList>
            <person name="Moreno L.F."/>
            <person name="Stielow B.J."/>
            <person name="de Hoog S."/>
            <person name="Vicente V.A."/>
            <person name="Weiss V.A."/>
            <person name="de Vries M."/>
            <person name="Cruz L.M."/>
            <person name="Souza E.M."/>
        </authorList>
    </citation>
    <scope>NUCLEOTIDE SEQUENCE [LARGE SCALE GENOMIC DNA]</scope>
    <source>
        <strain evidence="6 7">CBS 131958</strain>
    </source>
</reference>
<name>A0A0N0NRD0_9EURO</name>
<proteinExistence type="inferred from homology"/>
<evidence type="ECO:0000313" key="7">
    <source>
        <dbReference type="Proteomes" id="UP000038010"/>
    </source>
</evidence>
<evidence type="ECO:0000313" key="6">
    <source>
        <dbReference type="EMBL" id="KPI44689.1"/>
    </source>
</evidence>
<evidence type="ECO:0000256" key="3">
    <source>
        <dbReference type="ARBA" id="ARBA00022827"/>
    </source>
</evidence>
<keyword evidence="4" id="KW-0560">Oxidoreductase</keyword>
<comment type="similarity">
    <text evidence="1">Belongs to the FAD-dependent oxidoreductase family.</text>
</comment>
<dbReference type="InterPro" id="IPR036188">
    <property type="entry name" value="FAD/NAD-bd_sf"/>
</dbReference>
<dbReference type="OrthoDB" id="202203at2759"/>
<organism evidence="6 7">
    <name type="scientific">Cyphellophora attinorum</name>
    <dbReference type="NCBI Taxonomy" id="1664694"/>
    <lineage>
        <taxon>Eukaryota</taxon>
        <taxon>Fungi</taxon>
        <taxon>Dikarya</taxon>
        <taxon>Ascomycota</taxon>
        <taxon>Pezizomycotina</taxon>
        <taxon>Eurotiomycetes</taxon>
        <taxon>Chaetothyriomycetidae</taxon>
        <taxon>Chaetothyriales</taxon>
        <taxon>Cyphellophoraceae</taxon>
        <taxon>Cyphellophora</taxon>
    </lineage>
</organism>
<dbReference type="EMBL" id="LFJN01000003">
    <property type="protein sequence ID" value="KPI44689.1"/>
    <property type="molecule type" value="Genomic_DNA"/>
</dbReference>
<dbReference type="GeneID" id="28740606"/>
<evidence type="ECO:0000259" key="5">
    <source>
        <dbReference type="Pfam" id="PF07992"/>
    </source>
</evidence>
<evidence type="ECO:0000256" key="1">
    <source>
        <dbReference type="ARBA" id="ARBA00006442"/>
    </source>
</evidence>
<evidence type="ECO:0000256" key="2">
    <source>
        <dbReference type="ARBA" id="ARBA00022630"/>
    </source>
</evidence>
<dbReference type="PRINTS" id="PR00368">
    <property type="entry name" value="FADPNR"/>
</dbReference>
<keyword evidence="3" id="KW-0274">FAD</keyword>
<dbReference type="PANTHER" id="PTHR43735:SF3">
    <property type="entry name" value="FERROPTOSIS SUPPRESSOR PROTEIN 1"/>
    <property type="match status" value="1"/>
</dbReference>
<dbReference type="GO" id="GO:0004174">
    <property type="term" value="F:electron-transferring-flavoprotein dehydrogenase activity"/>
    <property type="evidence" value="ECO:0007669"/>
    <property type="project" value="TreeGrafter"/>
</dbReference>
<sequence length="414" mass="44465">MSDTGVKNIIIVGGAYSGVSIAHYLLKHVLPKLSNASAYQIILVSTSAQALCRPACPRAMILDDFFDQSKLFVDIDAQFKHYPATNFNFVKGAVVDWNHHEGHITIHSAQGETSVLSYHSLVLASGSSTPSPLLGLNGDELELRSSWTQFRASLKSAKRIVIAGGGPAGVETAGELGEYLNGRLCGWSGSSPKSKKVDIKLVTSASQLLPALRPSIAGKAETYLSALGVEVIKNSKVVHVQPEGAGISSVTTSATIKLDNDQTLEADIYIPATGTKANTSFADPALLAEDGRITTNPSTLRVDLAGVRVYALGDVASAARPAIHVIFEQVPVVCANIKRDLLLAEGQDEKSVGQDRVFREDVRETQMVLIGKNAGLGAAMGWALPSWAVKMIKRDYWLWTTANLWSGKQWEKEK</sequence>
<gene>
    <name evidence="6" type="ORF">AB675_8291</name>
</gene>